<dbReference type="PANTHER" id="PTHR43133">
    <property type="entry name" value="RNA POLYMERASE ECF-TYPE SIGMA FACTO"/>
    <property type="match status" value="1"/>
</dbReference>
<dbReference type="InterPro" id="IPR032710">
    <property type="entry name" value="NTF2-like_dom_sf"/>
</dbReference>
<evidence type="ECO:0000256" key="2">
    <source>
        <dbReference type="ARBA" id="ARBA00011344"/>
    </source>
</evidence>
<comment type="subunit">
    <text evidence="2">Interacts transiently with the RNA polymerase catalytic core formed by RpoA, RpoB, RpoC and RpoZ (2 alpha, 1 beta, 1 beta' and 1 omega subunit) to form the RNA polymerase holoenzyme that can initiate transcription.</text>
</comment>
<evidence type="ECO:0000256" key="5">
    <source>
        <dbReference type="ARBA" id="ARBA00023163"/>
    </source>
</evidence>
<dbReference type="InterPro" id="IPR014284">
    <property type="entry name" value="RNA_pol_sigma-70_dom"/>
</dbReference>
<keyword evidence="4" id="KW-0731">Sigma factor</keyword>
<dbReference type="SUPFAM" id="SSF54427">
    <property type="entry name" value="NTF2-like"/>
    <property type="match status" value="1"/>
</dbReference>
<dbReference type="InterPro" id="IPR039425">
    <property type="entry name" value="RNA_pol_sigma-70-like"/>
</dbReference>
<dbReference type="InterPro" id="IPR013325">
    <property type="entry name" value="RNA_pol_sigma_r2"/>
</dbReference>
<evidence type="ECO:0000259" key="8">
    <source>
        <dbReference type="Pfam" id="PF12680"/>
    </source>
</evidence>
<feature type="domain" description="RNA polymerase sigma-70 region 2" evidence="6">
    <location>
        <begin position="17"/>
        <end position="79"/>
    </location>
</feature>
<dbReference type="GO" id="GO:0003899">
    <property type="term" value="F:DNA-directed RNA polymerase activity"/>
    <property type="evidence" value="ECO:0007669"/>
    <property type="project" value="UniProtKB-EC"/>
</dbReference>
<dbReference type="InterPro" id="IPR007627">
    <property type="entry name" value="RNA_pol_sigma70_r2"/>
</dbReference>
<dbReference type="SUPFAM" id="SSF88946">
    <property type="entry name" value="Sigma2 domain of RNA polymerase sigma factors"/>
    <property type="match status" value="1"/>
</dbReference>
<name>A0ABT5CIP7_9BACT</name>
<dbReference type="EMBL" id="JAQNDK010000006">
    <property type="protein sequence ID" value="MDC0684997.1"/>
    <property type="molecule type" value="Genomic_DNA"/>
</dbReference>
<dbReference type="InterPro" id="IPR036388">
    <property type="entry name" value="WH-like_DNA-bd_sf"/>
</dbReference>
<dbReference type="InterPro" id="IPR013324">
    <property type="entry name" value="RNA_pol_sigma_r3/r4-like"/>
</dbReference>
<evidence type="ECO:0000259" key="6">
    <source>
        <dbReference type="Pfam" id="PF04542"/>
    </source>
</evidence>
<accession>A0ABT5CIP7</accession>
<feature type="domain" description="RNA polymerase sigma factor 70 region 4 type 2" evidence="7">
    <location>
        <begin position="135"/>
        <end position="185"/>
    </location>
</feature>
<evidence type="ECO:0000313" key="9">
    <source>
        <dbReference type="EMBL" id="MDC0684997.1"/>
    </source>
</evidence>
<dbReference type="NCBIfam" id="NF006089">
    <property type="entry name" value="PRK08241.1"/>
    <property type="match status" value="1"/>
</dbReference>
<dbReference type="NCBIfam" id="TIGR02960">
    <property type="entry name" value="SigX5"/>
    <property type="match status" value="1"/>
</dbReference>
<dbReference type="PANTHER" id="PTHR43133:SF65">
    <property type="entry name" value="ECF RNA POLYMERASE SIGMA FACTOR SIGG"/>
    <property type="match status" value="1"/>
</dbReference>
<comment type="similarity">
    <text evidence="1">Belongs to the sigma-70 factor family. ECF subfamily.</text>
</comment>
<sequence>MPPKDDATFLRSVEPLRGAIRLHCYRMLGSAHDGDDVVQETWLRAWRAKDSLEDEALVKPWLFRIATNVCLDELKRRPRRLFPTDAFPATEDARPPLPRVEEPVWLEPMPGAWLEGVEERDPQARYALKESVALAFVAALQCLSPLQRATLLLRDVVGLSAAETAQALATSVEAANSALFRARTAIGGKLGGAEPVDIATTTQVDPRLLEQYVRAFEEANLDALVALFHEDMRTTMPPAPTWVSGRAANERFYRRMFGSIVPGQFLHLRIAANGQPALAFYRPRAAGAPHTLSAIQLVTTRDGAIATVDHFMLPEVYPLFGVPSELPT</sequence>
<keyword evidence="3" id="KW-0805">Transcription regulation</keyword>
<dbReference type="Pfam" id="PF08281">
    <property type="entry name" value="Sigma70_r4_2"/>
    <property type="match status" value="1"/>
</dbReference>
<keyword evidence="5" id="KW-0804">Transcription</keyword>
<dbReference type="Gene3D" id="1.10.10.10">
    <property type="entry name" value="Winged helix-like DNA-binding domain superfamily/Winged helix DNA-binding domain"/>
    <property type="match status" value="1"/>
</dbReference>
<proteinExistence type="inferred from homology"/>
<dbReference type="CDD" id="cd06171">
    <property type="entry name" value="Sigma70_r4"/>
    <property type="match status" value="1"/>
</dbReference>
<protein>
    <submittedName>
        <fullName evidence="9">RNA polymerase subunit sigma-70</fullName>
        <ecNumber evidence="9">2.7.7.6</ecNumber>
    </submittedName>
</protein>
<keyword evidence="9" id="KW-0808">Transferase</keyword>
<dbReference type="InterPro" id="IPR037401">
    <property type="entry name" value="SnoaL-like"/>
</dbReference>
<evidence type="ECO:0000256" key="1">
    <source>
        <dbReference type="ARBA" id="ARBA00010641"/>
    </source>
</evidence>
<keyword evidence="9" id="KW-0548">Nucleotidyltransferase</keyword>
<comment type="caution">
    <text evidence="9">The sequence shown here is derived from an EMBL/GenBank/DDBJ whole genome shotgun (WGS) entry which is preliminary data.</text>
</comment>
<evidence type="ECO:0000313" key="10">
    <source>
        <dbReference type="Proteomes" id="UP001217485"/>
    </source>
</evidence>
<dbReference type="Pfam" id="PF12680">
    <property type="entry name" value="SnoaL_2"/>
    <property type="match status" value="1"/>
</dbReference>
<organism evidence="9 10">
    <name type="scientific">Sorangium atrum</name>
    <dbReference type="NCBI Taxonomy" id="2995308"/>
    <lineage>
        <taxon>Bacteria</taxon>
        <taxon>Pseudomonadati</taxon>
        <taxon>Myxococcota</taxon>
        <taxon>Polyangia</taxon>
        <taxon>Polyangiales</taxon>
        <taxon>Polyangiaceae</taxon>
        <taxon>Sorangium</taxon>
    </lineage>
</organism>
<dbReference type="Proteomes" id="UP001217485">
    <property type="component" value="Unassembled WGS sequence"/>
</dbReference>
<feature type="domain" description="SnoaL-like" evidence="8">
    <location>
        <begin position="210"/>
        <end position="306"/>
    </location>
</feature>
<dbReference type="EC" id="2.7.7.6" evidence="9"/>
<dbReference type="Gene3D" id="1.10.1740.10">
    <property type="match status" value="1"/>
</dbReference>
<evidence type="ECO:0000256" key="3">
    <source>
        <dbReference type="ARBA" id="ARBA00023015"/>
    </source>
</evidence>
<dbReference type="InterPro" id="IPR013249">
    <property type="entry name" value="RNA_pol_sigma70_r4_t2"/>
</dbReference>
<dbReference type="SUPFAM" id="SSF88659">
    <property type="entry name" value="Sigma3 and sigma4 domains of RNA polymerase sigma factors"/>
    <property type="match status" value="1"/>
</dbReference>
<dbReference type="Gene3D" id="3.10.450.50">
    <property type="match status" value="1"/>
</dbReference>
<dbReference type="Pfam" id="PF04542">
    <property type="entry name" value="Sigma70_r2"/>
    <property type="match status" value="1"/>
</dbReference>
<evidence type="ECO:0000259" key="7">
    <source>
        <dbReference type="Pfam" id="PF08281"/>
    </source>
</evidence>
<dbReference type="InterPro" id="IPR014305">
    <property type="entry name" value="RNA_pol_sigma-G_actinobac"/>
</dbReference>
<evidence type="ECO:0000256" key="4">
    <source>
        <dbReference type="ARBA" id="ARBA00023082"/>
    </source>
</evidence>
<dbReference type="NCBIfam" id="TIGR02937">
    <property type="entry name" value="sigma70-ECF"/>
    <property type="match status" value="1"/>
</dbReference>
<keyword evidence="10" id="KW-1185">Reference proteome</keyword>
<dbReference type="RefSeq" id="WP_272103116.1">
    <property type="nucleotide sequence ID" value="NZ_JAQNDK010000006.1"/>
</dbReference>
<gene>
    <name evidence="9" type="ORF">POL72_45200</name>
</gene>
<reference evidence="9 10" key="1">
    <citation type="submission" date="2023-01" db="EMBL/GenBank/DDBJ databases">
        <title>Minimal conservation of predation-associated metabolite biosynthetic gene clusters underscores biosynthetic potential of Myxococcota including descriptions for ten novel species: Archangium lansinium sp. nov., Myxococcus landrumus sp. nov., Nannocystis bai.</title>
        <authorList>
            <person name="Ahearne A."/>
            <person name="Stevens C."/>
            <person name="Dowd S."/>
        </authorList>
    </citation>
    <scope>NUCLEOTIDE SEQUENCE [LARGE SCALE GENOMIC DNA]</scope>
    <source>
        <strain evidence="9 10">WIWO2</strain>
    </source>
</reference>